<keyword evidence="1" id="KW-0472">Membrane</keyword>
<keyword evidence="1" id="KW-0812">Transmembrane</keyword>
<evidence type="ECO:0000256" key="1">
    <source>
        <dbReference type="SAM" id="Phobius"/>
    </source>
</evidence>
<dbReference type="Proteomes" id="UP000178532">
    <property type="component" value="Unassembled WGS sequence"/>
</dbReference>
<proteinExistence type="predicted"/>
<sequence>MALTSANRPIRWLQRIGTTGFWHVAKWLESQFFDEFVYGTVNIWAIAKFGVELGASMTFFILAPISAAICLFYLYLYDRTKKDLFSFESVKEIRDTAVELGRWESILRRIIQWGDFPAFIVLNCFWPNGDPFMATVYLRKASEKFSGLTRRDWDIFWASVLVGNAYWTVRWTFVVVLVSQFLWPTFIRPTMQWFGLT</sequence>
<feature type="transmembrane region" description="Helical" evidence="1">
    <location>
        <begin position="155"/>
        <end position="183"/>
    </location>
</feature>
<dbReference type="AlphaFoldDB" id="A0A1F6DMS2"/>
<comment type="caution">
    <text evidence="2">The sequence shown here is derived from an EMBL/GenBank/DDBJ whole genome shotgun (WGS) entry which is preliminary data.</text>
</comment>
<evidence type="ECO:0000313" key="3">
    <source>
        <dbReference type="Proteomes" id="UP000178532"/>
    </source>
</evidence>
<reference evidence="2 3" key="1">
    <citation type="journal article" date="2016" name="Nat. Commun.">
        <title>Thousands of microbial genomes shed light on interconnected biogeochemical processes in an aquifer system.</title>
        <authorList>
            <person name="Anantharaman K."/>
            <person name="Brown C.T."/>
            <person name="Hug L.A."/>
            <person name="Sharon I."/>
            <person name="Castelle C.J."/>
            <person name="Probst A.J."/>
            <person name="Thomas B.C."/>
            <person name="Singh A."/>
            <person name="Wilkins M.J."/>
            <person name="Karaoz U."/>
            <person name="Brodie E.L."/>
            <person name="Williams K.H."/>
            <person name="Hubbard S.S."/>
            <person name="Banfield J.F."/>
        </authorList>
    </citation>
    <scope>NUCLEOTIDE SEQUENCE [LARGE SCALE GENOMIC DNA]</scope>
</reference>
<organism evidence="2 3">
    <name type="scientific">Candidatus Kaiserbacteria bacterium RIFCSPHIGHO2_02_FULL_54_22</name>
    <dbReference type="NCBI Taxonomy" id="1798495"/>
    <lineage>
        <taxon>Bacteria</taxon>
        <taxon>Candidatus Kaiseribacteriota</taxon>
    </lineage>
</organism>
<gene>
    <name evidence="2" type="ORF">A3C19_01145</name>
</gene>
<feature type="transmembrane region" description="Helical" evidence="1">
    <location>
        <begin position="57"/>
        <end position="76"/>
    </location>
</feature>
<evidence type="ECO:0000313" key="2">
    <source>
        <dbReference type="EMBL" id="OGG62570.1"/>
    </source>
</evidence>
<accession>A0A1F6DMS2</accession>
<dbReference type="EMBL" id="MFLI01000006">
    <property type="protein sequence ID" value="OGG62570.1"/>
    <property type="molecule type" value="Genomic_DNA"/>
</dbReference>
<keyword evidence="1" id="KW-1133">Transmembrane helix</keyword>
<protein>
    <submittedName>
        <fullName evidence="2">Uncharacterized protein</fullName>
    </submittedName>
</protein>
<name>A0A1F6DMS2_9BACT</name>